<evidence type="ECO:0008006" key="3">
    <source>
        <dbReference type="Google" id="ProtNLM"/>
    </source>
</evidence>
<evidence type="ECO:0000313" key="1">
    <source>
        <dbReference type="EMBL" id="AMW33819.1"/>
    </source>
</evidence>
<dbReference type="Proteomes" id="UP000076066">
    <property type="component" value="Chromosome"/>
</dbReference>
<protein>
    <recommendedName>
        <fullName evidence="3">Holin of 3TMs, for gene-transfer release</fullName>
    </recommendedName>
</protein>
<keyword evidence="2" id="KW-1185">Reference proteome</keyword>
<organism evidence="1 2">
    <name type="scientific">Haematospirillum jordaniae</name>
    <dbReference type="NCBI Taxonomy" id="1549855"/>
    <lineage>
        <taxon>Bacteria</taxon>
        <taxon>Pseudomonadati</taxon>
        <taxon>Pseudomonadota</taxon>
        <taxon>Alphaproteobacteria</taxon>
        <taxon>Rhodospirillales</taxon>
        <taxon>Novispirillaceae</taxon>
        <taxon>Haematospirillum</taxon>
    </lineage>
</organism>
<proteinExistence type="predicted"/>
<reference evidence="1 2" key="1">
    <citation type="submission" date="2016-02" db="EMBL/GenBank/DDBJ databases">
        <title>Complete Genome of H5569, the type strain of the newly described species Haematospirillium jordaniae.</title>
        <authorList>
            <person name="Nicholson A.C."/>
            <person name="Humrighouse B.W."/>
            <person name="Loparov V."/>
            <person name="McQuiston J.R."/>
        </authorList>
    </citation>
    <scope>NUCLEOTIDE SEQUENCE [LARGE SCALE GENOMIC DNA]</scope>
    <source>
        <strain evidence="1 2">H5569</strain>
    </source>
</reference>
<gene>
    <name evidence="1" type="ORF">AY555_00005</name>
</gene>
<accession>A0A143DB55</accession>
<dbReference type="AlphaFoldDB" id="A0A143DB55"/>
<dbReference type="InterPro" id="IPR021497">
    <property type="entry name" value="GTA_holin_3TM"/>
</dbReference>
<dbReference type="Pfam" id="PF11351">
    <property type="entry name" value="GTA_holin_3TM"/>
    <property type="match status" value="1"/>
</dbReference>
<evidence type="ECO:0000313" key="2">
    <source>
        <dbReference type="Proteomes" id="UP000076066"/>
    </source>
</evidence>
<dbReference type="KEGG" id="hjo:AY555_00005"/>
<name>A0A143DB55_9PROT</name>
<sequence length="133" mass="15028">MRFYDEEQAMWGTLFLLIGGLLDKIIPDKDKADEAKLKLMELQLSGQLEEITQQQSVNRAEAGSSSLFVSGWRPAIGWILAASIAYQYLVRPFLIGFNVSPNLPGLDEMLWELMFGMVGVSSLHTFERMNMPK</sequence>
<dbReference type="EMBL" id="CP014525">
    <property type="protein sequence ID" value="AMW33819.1"/>
    <property type="molecule type" value="Genomic_DNA"/>
</dbReference>